<dbReference type="PROSITE" id="PS50076">
    <property type="entry name" value="DNAJ_2"/>
    <property type="match status" value="1"/>
</dbReference>
<feature type="compositionally biased region" description="Polar residues" evidence="2">
    <location>
        <begin position="207"/>
        <end position="217"/>
    </location>
</feature>
<comment type="caution">
    <text evidence="5">The sequence shown here is derived from an EMBL/GenBank/DDBJ whole genome shotgun (WGS) entry which is preliminary data.</text>
</comment>
<feature type="domain" description="J" evidence="4">
    <location>
        <begin position="2"/>
        <end position="66"/>
    </location>
</feature>
<keyword evidence="3" id="KW-1133">Transmembrane helix</keyword>
<feature type="transmembrane region" description="Helical" evidence="3">
    <location>
        <begin position="129"/>
        <end position="151"/>
    </location>
</feature>
<dbReference type="SUPFAM" id="SSF46565">
    <property type="entry name" value="Chaperone J-domain"/>
    <property type="match status" value="1"/>
</dbReference>
<dbReference type="CDD" id="cd06257">
    <property type="entry name" value="DnaJ"/>
    <property type="match status" value="1"/>
</dbReference>
<evidence type="ECO:0000313" key="6">
    <source>
        <dbReference type="Proteomes" id="UP000194699"/>
    </source>
</evidence>
<dbReference type="PANTHER" id="PTHR44360:SF1">
    <property type="entry name" value="DNAJ HOMOLOG SUBFAMILY B MEMBER 9"/>
    <property type="match status" value="1"/>
</dbReference>
<dbReference type="PRINTS" id="PR00625">
    <property type="entry name" value="JDOMAIN"/>
</dbReference>
<accession>A0A241ZA04</accession>
<name>A0A241ZA04_ACIBA</name>
<evidence type="ECO:0000256" key="3">
    <source>
        <dbReference type="SAM" id="Phobius"/>
    </source>
</evidence>
<keyword evidence="3" id="KW-0472">Membrane</keyword>
<dbReference type="GO" id="GO:0051787">
    <property type="term" value="F:misfolded protein binding"/>
    <property type="evidence" value="ECO:0007669"/>
    <property type="project" value="TreeGrafter"/>
</dbReference>
<dbReference type="Pfam" id="PF00226">
    <property type="entry name" value="DnaJ"/>
    <property type="match status" value="1"/>
</dbReference>
<dbReference type="Gene3D" id="1.10.287.110">
    <property type="entry name" value="DnaJ domain"/>
    <property type="match status" value="1"/>
</dbReference>
<dbReference type="PANTHER" id="PTHR44360">
    <property type="entry name" value="DNAJ HOMOLOG SUBFAMILY B MEMBER 9"/>
    <property type="match status" value="1"/>
</dbReference>
<dbReference type="InterPro" id="IPR001623">
    <property type="entry name" value="DnaJ_domain"/>
</dbReference>
<keyword evidence="3" id="KW-0812">Transmembrane</keyword>
<dbReference type="InterPro" id="IPR051948">
    <property type="entry name" value="Hsp70_co-chaperone_J-domain"/>
</dbReference>
<sequence>MNFYEILHVSQDAPVEIIKLAYKGLAQKYHPDRYDGSDAEDKMVKIREAYETLVDPIRREKYDRLLADELRKSNLSSTSNANFSSSESQSFRFNVSLDVPANFSLLKPLKTLWSLVQGFFLWLLSKRGIFFRLCGGIIGVVLFFAVLEAIFSNSTKEDEGIIANQQSGIEQTSGYESDAIQSPYSPLSSLALDSVDQGTPVREMTYDQPSQSTSSLMERQPTKSMYVPQNVDDSSLEVEKDALQAEQAAISPEQEAAIMALDRIELLEE</sequence>
<evidence type="ECO:0000256" key="1">
    <source>
        <dbReference type="ARBA" id="ARBA00023186"/>
    </source>
</evidence>
<dbReference type="RefSeq" id="WP_086249955.1">
    <property type="nucleotide sequence ID" value="NZ_CP087340.1"/>
</dbReference>
<dbReference type="GO" id="GO:0051087">
    <property type="term" value="F:protein-folding chaperone binding"/>
    <property type="evidence" value="ECO:0007669"/>
    <property type="project" value="TreeGrafter"/>
</dbReference>
<dbReference type="InterPro" id="IPR036869">
    <property type="entry name" value="J_dom_sf"/>
</dbReference>
<dbReference type="AlphaFoldDB" id="A0A241ZA04"/>
<feature type="region of interest" description="Disordered" evidence="2">
    <location>
        <begin position="204"/>
        <end position="227"/>
    </location>
</feature>
<dbReference type="EMBL" id="NGEL01000184">
    <property type="protein sequence ID" value="OTM79774.1"/>
    <property type="molecule type" value="Genomic_DNA"/>
</dbReference>
<dbReference type="GO" id="GO:0036503">
    <property type="term" value="P:ERAD pathway"/>
    <property type="evidence" value="ECO:0007669"/>
    <property type="project" value="TreeGrafter"/>
</dbReference>
<evidence type="ECO:0000256" key="2">
    <source>
        <dbReference type="SAM" id="MobiDB-lite"/>
    </source>
</evidence>
<keyword evidence="1" id="KW-0143">Chaperone</keyword>
<proteinExistence type="predicted"/>
<evidence type="ECO:0000313" key="5">
    <source>
        <dbReference type="EMBL" id="OTM79774.1"/>
    </source>
</evidence>
<reference evidence="5 6" key="1">
    <citation type="submission" date="2017-05" db="EMBL/GenBank/DDBJ databases">
        <authorList>
            <person name="Song R."/>
            <person name="Chenine A.L."/>
            <person name="Ruprecht R.M."/>
        </authorList>
    </citation>
    <scope>NUCLEOTIDE SEQUENCE [LARGE SCALE GENOMIC DNA]</scope>
    <source>
        <strain evidence="5 6">PR350</strain>
    </source>
</reference>
<gene>
    <name evidence="5" type="ORF">B9X95_18590</name>
</gene>
<evidence type="ECO:0000259" key="4">
    <source>
        <dbReference type="PROSITE" id="PS50076"/>
    </source>
</evidence>
<protein>
    <recommendedName>
        <fullName evidence="4">J domain-containing protein</fullName>
    </recommendedName>
</protein>
<dbReference type="Proteomes" id="UP000194699">
    <property type="component" value="Unassembled WGS sequence"/>
</dbReference>
<dbReference type="SMART" id="SM00271">
    <property type="entry name" value="DnaJ"/>
    <property type="match status" value="1"/>
</dbReference>
<organism evidence="5 6">
    <name type="scientific">Acinetobacter baumannii</name>
    <dbReference type="NCBI Taxonomy" id="470"/>
    <lineage>
        <taxon>Bacteria</taxon>
        <taxon>Pseudomonadati</taxon>
        <taxon>Pseudomonadota</taxon>
        <taxon>Gammaproteobacteria</taxon>
        <taxon>Moraxellales</taxon>
        <taxon>Moraxellaceae</taxon>
        <taxon>Acinetobacter</taxon>
        <taxon>Acinetobacter calcoaceticus/baumannii complex</taxon>
    </lineage>
</organism>